<dbReference type="PANTHER" id="PTHR41247:SF1">
    <property type="entry name" value="HTH-TYPE TRANSCRIPTIONAL REPRESSOR YCNK"/>
    <property type="match status" value="1"/>
</dbReference>
<feature type="region of interest" description="Disordered" evidence="1">
    <location>
        <begin position="26"/>
        <end position="56"/>
    </location>
</feature>
<gene>
    <name evidence="3" type="ORF">J2S07_001171</name>
</gene>
<dbReference type="Proteomes" id="UP001231362">
    <property type="component" value="Unassembled WGS sequence"/>
</dbReference>
<proteinExistence type="predicted"/>
<evidence type="ECO:0008006" key="5">
    <source>
        <dbReference type="Google" id="ProtNLM"/>
    </source>
</evidence>
<dbReference type="Pfam" id="PF05573">
    <property type="entry name" value="NosL"/>
    <property type="match status" value="1"/>
</dbReference>
<evidence type="ECO:0000256" key="2">
    <source>
        <dbReference type="SAM" id="SignalP"/>
    </source>
</evidence>
<feature type="chain" id="PRO_5046234771" description="NosL" evidence="2">
    <location>
        <begin position="20"/>
        <end position="207"/>
    </location>
</feature>
<keyword evidence="2" id="KW-0732">Signal</keyword>
<evidence type="ECO:0000313" key="3">
    <source>
        <dbReference type="EMBL" id="MDQ0154867.1"/>
    </source>
</evidence>
<dbReference type="InterPro" id="IPR008719">
    <property type="entry name" value="N2O_reductase_NosL"/>
</dbReference>
<feature type="compositionally biased region" description="Basic and acidic residues" evidence="1">
    <location>
        <begin position="27"/>
        <end position="52"/>
    </location>
</feature>
<feature type="signal peptide" evidence="2">
    <location>
        <begin position="1"/>
        <end position="19"/>
    </location>
</feature>
<evidence type="ECO:0000256" key="1">
    <source>
        <dbReference type="SAM" id="MobiDB-lite"/>
    </source>
</evidence>
<keyword evidence="4" id="KW-1185">Reference proteome</keyword>
<reference evidence="3 4" key="1">
    <citation type="submission" date="2023-07" db="EMBL/GenBank/DDBJ databases">
        <title>Genomic Encyclopedia of Type Strains, Phase IV (KMG-IV): sequencing the most valuable type-strain genomes for metagenomic binning, comparative biology and taxonomic classification.</title>
        <authorList>
            <person name="Goeker M."/>
        </authorList>
    </citation>
    <scope>NUCLEOTIDE SEQUENCE [LARGE SCALE GENOMIC DNA]</scope>
    <source>
        <strain evidence="3 4">DSM 23948</strain>
    </source>
</reference>
<dbReference type="RefSeq" id="WP_307149451.1">
    <property type="nucleotide sequence ID" value="NZ_JAUSTU010000004.1"/>
</dbReference>
<feature type="region of interest" description="Disordered" evidence="1">
    <location>
        <begin position="184"/>
        <end position="207"/>
    </location>
</feature>
<name>A0ABT9V1P8_9BACL</name>
<sequence length="207" mass="23601">MKRNFLLGLLLCLAFLVTACNTDEEQTDKSKDSNNSEELATKKVGKDGKNEDTYVPQEPTEDTVCAFCNMVVYEKDHEMGVFSAQGVTKDGEYVFFDDSGCMLNYERQQEEKLAKKWVRDYVTSNWVEADKAVVVKADITTPMKYGYAFFETEGAADGFISESSNLNPIEANWETIDTVANERYQKKMQMKKQEQSEEETSQEGHDH</sequence>
<comment type="caution">
    <text evidence="3">The sequence shown here is derived from an EMBL/GenBank/DDBJ whole genome shotgun (WGS) entry which is preliminary data.</text>
</comment>
<accession>A0ABT9V1P8</accession>
<dbReference type="PANTHER" id="PTHR41247">
    <property type="entry name" value="HTH-TYPE TRANSCRIPTIONAL REPRESSOR YCNK"/>
    <property type="match status" value="1"/>
</dbReference>
<organism evidence="3 4">
    <name type="scientific">Anoxybacillus andreesenii</name>
    <dbReference type="NCBI Taxonomy" id="1325932"/>
    <lineage>
        <taxon>Bacteria</taxon>
        <taxon>Bacillati</taxon>
        <taxon>Bacillota</taxon>
        <taxon>Bacilli</taxon>
        <taxon>Bacillales</taxon>
        <taxon>Anoxybacillaceae</taxon>
        <taxon>Anoxybacillus</taxon>
    </lineage>
</organism>
<dbReference type="SUPFAM" id="SSF160387">
    <property type="entry name" value="NosL/MerB-like"/>
    <property type="match status" value="1"/>
</dbReference>
<evidence type="ECO:0000313" key="4">
    <source>
        <dbReference type="Proteomes" id="UP001231362"/>
    </source>
</evidence>
<dbReference type="PROSITE" id="PS51257">
    <property type="entry name" value="PROKAR_LIPOPROTEIN"/>
    <property type="match status" value="1"/>
</dbReference>
<protein>
    <recommendedName>
        <fullName evidence="5">NosL</fullName>
    </recommendedName>
</protein>
<dbReference type="EMBL" id="JAUSTU010000004">
    <property type="protein sequence ID" value="MDQ0154867.1"/>
    <property type="molecule type" value="Genomic_DNA"/>
</dbReference>